<protein>
    <submittedName>
        <fullName evidence="1">Uncharacterized protein</fullName>
    </submittedName>
</protein>
<comment type="caution">
    <text evidence="1">The sequence shown here is derived from an EMBL/GenBank/DDBJ whole genome shotgun (WGS) entry which is preliminary data.</text>
</comment>
<dbReference type="EMBL" id="CM055096">
    <property type="protein sequence ID" value="KAJ7556326.1"/>
    <property type="molecule type" value="Genomic_DNA"/>
</dbReference>
<evidence type="ECO:0000313" key="1">
    <source>
        <dbReference type="EMBL" id="KAJ7556326.1"/>
    </source>
</evidence>
<keyword evidence="2" id="KW-1185">Reference proteome</keyword>
<gene>
    <name evidence="1" type="ORF">O6H91_05G078500</name>
</gene>
<sequence length="663" mass="75384">MGMSVGFRLLLGLWQVRGFCSAARLIVPEAAVSKGSTKSSCLKSRHLKAAASALESYLCRKQGISCEDAAFVCTNSPIFLRKLVDLATNERAGDVCKSPKMSMEPFVEALLEKEGVHEMELFLESIGASSFEFDKQLGSERPLGGQAGLLAGVAIFESVGISRKKLWKIFEHENNLLKLTPAEVNRSFVSLNNLGVNKKHFPGLLRGCPSVLGWNLEEALRPMLEHLEEWGIKEQVVTYFVRSRPHELIKLSNIDHNRFKTLMLQFGLSNSQIARIVQNFPPVLVEFSEDCLEANVKILRELGLTDTEIGKMIFQFPRLSFARRDNYLKLNILYLASIGLEKKSIARFILRHAKLMSEKIEDSLEPKIQFFNGLGLERKHFKNFVSSYFTLTKCSLENNLIPKLMFLEELGMDKSSVAELVIKFPSFLGYSLEQTWKQKIQFLEDLGVSRDKIGRVFIKYPAIITCSIEHNLKPKVKFLKSVGFNAEDITKLVILRPSFLGSSTKSLTDKIDFLRKLGFIVGTYQLARGLGCLFAMRCDLLDSRIDQLVSLGLSHDDVCAMVRMLPTLLQLRHEHLREKVDYLISTMQYSVETLSKFPQFLTYSLEQRIKPRYRLLAWLQANGLLKQDYNIMHGYLHTEAAFMRKYVNLHPGAIVIYRGDVKE</sequence>
<reference evidence="2" key="1">
    <citation type="journal article" date="2024" name="Proc. Natl. Acad. Sci. U.S.A.">
        <title>Extraordinary preservation of gene collinearity over three hundred million years revealed in homosporous lycophytes.</title>
        <authorList>
            <person name="Li C."/>
            <person name="Wickell D."/>
            <person name="Kuo L.Y."/>
            <person name="Chen X."/>
            <person name="Nie B."/>
            <person name="Liao X."/>
            <person name="Peng D."/>
            <person name="Ji J."/>
            <person name="Jenkins J."/>
            <person name="Williams M."/>
            <person name="Shu S."/>
            <person name="Plott C."/>
            <person name="Barry K."/>
            <person name="Rajasekar S."/>
            <person name="Grimwood J."/>
            <person name="Han X."/>
            <person name="Sun S."/>
            <person name="Hou Z."/>
            <person name="He W."/>
            <person name="Dai G."/>
            <person name="Sun C."/>
            <person name="Schmutz J."/>
            <person name="Leebens-Mack J.H."/>
            <person name="Li F.W."/>
            <person name="Wang L."/>
        </authorList>
    </citation>
    <scope>NUCLEOTIDE SEQUENCE [LARGE SCALE GENOMIC DNA]</scope>
    <source>
        <strain evidence="2">cv. PW_Plant_1</strain>
    </source>
</reference>
<accession>A0ACC2DQ68</accession>
<proteinExistence type="predicted"/>
<evidence type="ECO:0000313" key="2">
    <source>
        <dbReference type="Proteomes" id="UP001162992"/>
    </source>
</evidence>
<organism evidence="1 2">
    <name type="scientific">Diphasiastrum complanatum</name>
    <name type="common">Issler's clubmoss</name>
    <name type="synonym">Lycopodium complanatum</name>
    <dbReference type="NCBI Taxonomy" id="34168"/>
    <lineage>
        <taxon>Eukaryota</taxon>
        <taxon>Viridiplantae</taxon>
        <taxon>Streptophyta</taxon>
        <taxon>Embryophyta</taxon>
        <taxon>Tracheophyta</taxon>
        <taxon>Lycopodiopsida</taxon>
        <taxon>Lycopodiales</taxon>
        <taxon>Lycopodiaceae</taxon>
        <taxon>Lycopodioideae</taxon>
        <taxon>Diphasiastrum</taxon>
    </lineage>
</organism>
<dbReference type="Proteomes" id="UP001162992">
    <property type="component" value="Chromosome 5"/>
</dbReference>
<name>A0ACC2DQ68_DIPCM</name>